<dbReference type="EMBL" id="CAJPDQ010000003">
    <property type="protein sequence ID" value="CAF9906660.1"/>
    <property type="molecule type" value="Genomic_DNA"/>
</dbReference>
<evidence type="ECO:0000256" key="1">
    <source>
        <dbReference type="ARBA" id="ARBA00004191"/>
    </source>
</evidence>
<dbReference type="Gene3D" id="3.20.20.80">
    <property type="entry name" value="Glycosidases"/>
    <property type="match status" value="1"/>
</dbReference>
<dbReference type="GO" id="GO:0009277">
    <property type="term" value="C:fungal-type cell wall"/>
    <property type="evidence" value="ECO:0007669"/>
    <property type="project" value="TreeGrafter"/>
</dbReference>
<feature type="compositionally biased region" description="Low complexity" evidence="8">
    <location>
        <begin position="344"/>
        <end position="393"/>
    </location>
</feature>
<keyword evidence="11" id="KW-1185">Reference proteome</keyword>
<name>A0A8H3EJC4_9LECA</name>
<evidence type="ECO:0000256" key="5">
    <source>
        <dbReference type="ARBA" id="ARBA00022729"/>
    </source>
</evidence>
<keyword evidence="6" id="KW-0378">Hydrolase</keyword>
<comment type="subcellular location">
    <subcellularLocation>
        <location evidence="1">Secreted</location>
        <location evidence="1">Cell wall</location>
    </subcellularLocation>
</comment>
<dbReference type="InterPro" id="IPR050732">
    <property type="entry name" value="Beta-glucan_modifiers"/>
</dbReference>
<accession>A0A8H3EJC4</accession>
<evidence type="ECO:0000313" key="11">
    <source>
        <dbReference type="Proteomes" id="UP000664169"/>
    </source>
</evidence>
<dbReference type="OrthoDB" id="77201at2759"/>
<sequence length="414" mass="41966">MPSIRTLFTGGLLVSAASAATYAGFNSGSTKADNSVKQLADFQAEFETASKLVGTPTSFNSVRLYTMVQGGTTADPISAFQAAMNTNTKLLLGIWCSQTTTIQNDLTALSTAIKQYGTKFTDLVIGISVGSEDLYRNSATGVANKAGVGADPSVVAGFISQVRSAVKGTTLANVPIGHVDTWDVWGNSSNKAVLDAIDFLGVDAYPYFESNRGNNSIENAVALWDEAYQAAMAAANGKPVWITETGWPASGPDWGQGVPSVANAKQYWDEIGCTLFGKTNTFWYTLRDSNPVDKAQFAITDDLSTTPKFNLTCPPVKAAISTTSSAASPSATSSSGSGSGGSSSGSSGSPGSSGSSGTSGTSGSSGSSDTSGSPGSTTTSSAAATNSSGAAAGTVAPQSLLTAALFAVAAMFTL</sequence>
<dbReference type="GO" id="GO:0071555">
    <property type="term" value="P:cell wall organization"/>
    <property type="evidence" value="ECO:0007669"/>
    <property type="project" value="TreeGrafter"/>
</dbReference>
<dbReference type="GO" id="GO:0005576">
    <property type="term" value="C:extracellular region"/>
    <property type="evidence" value="ECO:0007669"/>
    <property type="project" value="TreeGrafter"/>
</dbReference>
<evidence type="ECO:0000256" key="9">
    <source>
        <dbReference type="SAM" id="SignalP"/>
    </source>
</evidence>
<feature type="signal peptide" evidence="9">
    <location>
        <begin position="1"/>
        <end position="19"/>
    </location>
</feature>
<evidence type="ECO:0000313" key="10">
    <source>
        <dbReference type="EMBL" id="CAF9906660.1"/>
    </source>
</evidence>
<dbReference type="PANTHER" id="PTHR16631:SF16">
    <property type="entry name" value="GPI-ANCHORED CELL WALL BETA-1,3-ENDOGLUCANASE EGLC"/>
    <property type="match status" value="1"/>
</dbReference>
<dbReference type="GO" id="GO:0005975">
    <property type="term" value="P:carbohydrate metabolic process"/>
    <property type="evidence" value="ECO:0007669"/>
    <property type="project" value="InterPro"/>
</dbReference>
<feature type="compositionally biased region" description="Low complexity" evidence="8">
    <location>
        <begin position="322"/>
        <end position="336"/>
    </location>
</feature>
<proteinExistence type="inferred from homology"/>
<reference evidence="10" key="1">
    <citation type="submission" date="2021-03" db="EMBL/GenBank/DDBJ databases">
        <authorList>
            <person name="Tagirdzhanova G."/>
        </authorList>
    </citation>
    <scope>NUCLEOTIDE SEQUENCE</scope>
</reference>
<keyword evidence="3" id="KW-0134">Cell wall</keyword>
<dbReference type="AlphaFoldDB" id="A0A8H3EJC4"/>
<feature type="chain" id="PRO_5034524858" evidence="9">
    <location>
        <begin position="20"/>
        <end position="414"/>
    </location>
</feature>
<keyword evidence="4" id="KW-0964">Secreted</keyword>
<keyword evidence="5 9" id="KW-0732">Signal</keyword>
<dbReference type="PANTHER" id="PTHR16631">
    <property type="entry name" value="GLUCAN 1,3-BETA-GLUCOSIDASE"/>
    <property type="match status" value="1"/>
</dbReference>
<evidence type="ECO:0000256" key="3">
    <source>
        <dbReference type="ARBA" id="ARBA00022512"/>
    </source>
</evidence>
<organism evidence="10 11">
    <name type="scientific">Gomphillus americanus</name>
    <dbReference type="NCBI Taxonomy" id="1940652"/>
    <lineage>
        <taxon>Eukaryota</taxon>
        <taxon>Fungi</taxon>
        <taxon>Dikarya</taxon>
        <taxon>Ascomycota</taxon>
        <taxon>Pezizomycotina</taxon>
        <taxon>Lecanoromycetes</taxon>
        <taxon>OSLEUM clade</taxon>
        <taxon>Ostropomycetidae</taxon>
        <taxon>Ostropales</taxon>
        <taxon>Graphidaceae</taxon>
        <taxon>Gomphilloideae</taxon>
        <taxon>Gomphillus</taxon>
    </lineage>
</organism>
<protein>
    <submittedName>
        <fullName evidence="10">Uncharacterized protein</fullName>
    </submittedName>
</protein>
<comment type="caution">
    <text evidence="10">The sequence shown here is derived from an EMBL/GenBank/DDBJ whole genome shotgun (WGS) entry which is preliminary data.</text>
</comment>
<evidence type="ECO:0000256" key="6">
    <source>
        <dbReference type="ARBA" id="ARBA00022801"/>
    </source>
</evidence>
<feature type="region of interest" description="Disordered" evidence="8">
    <location>
        <begin position="322"/>
        <end position="393"/>
    </location>
</feature>
<gene>
    <name evidence="10" type="ORF">GOMPHAMPRED_004845</name>
</gene>
<evidence type="ECO:0000256" key="2">
    <source>
        <dbReference type="ARBA" id="ARBA00008773"/>
    </source>
</evidence>
<dbReference type="SUPFAM" id="SSF51445">
    <property type="entry name" value="(Trans)glycosidases"/>
    <property type="match status" value="1"/>
</dbReference>
<dbReference type="GO" id="GO:0042973">
    <property type="term" value="F:glucan endo-1,3-beta-D-glucosidase activity"/>
    <property type="evidence" value="ECO:0007669"/>
    <property type="project" value="TreeGrafter"/>
</dbReference>
<dbReference type="Proteomes" id="UP000664169">
    <property type="component" value="Unassembled WGS sequence"/>
</dbReference>
<evidence type="ECO:0000256" key="8">
    <source>
        <dbReference type="SAM" id="MobiDB-lite"/>
    </source>
</evidence>
<dbReference type="InterPro" id="IPR000490">
    <property type="entry name" value="Glyco_hydro_17"/>
</dbReference>
<dbReference type="Pfam" id="PF00332">
    <property type="entry name" value="Glyco_hydro_17"/>
    <property type="match status" value="1"/>
</dbReference>
<comment type="similarity">
    <text evidence="2 7">Belongs to the glycosyl hydrolase 17 family.</text>
</comment>
<dbReference type="InterPro" id="IPR017853">
    <property type="entry name" value="GH"/>
</dbReference>
<evidence type="ECO:0000256" key="4">
    <source>
        <dbReference type="ARBA" id="ARBA00022525"/>
    </source>
</evidence>
<evidence type="ECO:0000256" key="7">
    <source>
        <dbReference type="RuleBase" id="RU004335"/>
    </source>
</evidence>
<dbReference type="GO" id="GO:0009986">
    <property type="term" value="C:cell surface"/>
    <property type="evidence" value="ECO:0007669"/>
    <property type="project" value="TreeGrafter"/>
</dbReference>